<dbReference type="Proteomes" id="UP000317648">
    <property type="component" value="Chromosome"/>
</dbReference>
<accession>A0A518DKP7</accession>
<dbReference type="InterPro" id="IPR036291">
    <property type="entry name" value="NAD(P)-bd_dom_sf"/>
</dbReference>
<evidence type="ECO:0000259" key="1">
    <source>
        <dbReference type="Pfam" id="PF01408"/>
    </source>
</evidence>
<dbReference type="RefSeq" id="WP_145048337.1">
    <property type="nucleotide sequence ID" value="NZ_CP036433.1"/>
</dbReference>
<dbReference type="EC" id="1.1.99.28" evidence="3"/>
<dbReference type="InterPro" id="IPR000683">
    <property type="entry name" value="Gfo/Idh/MocA-like_OxRdtase_N"/>
</dbReference>
<dbReference type="SUPFAM" id="SSF51735">
    <property type="entry name" value="NAD(P)-binding Rossmann-fold domains"/>
    <property type="match status" value="1"/>
</dbReference>
<feature type="domain" description="Gfo/Idh/MocA-like oxidoreductase bacterial type C-terminal" evidence="2">
    <location>
        <begin position="213"/>
        <end position="297"/>
    </location>
</feature>
<name>A0A518DKP7_9BACT</name>
<reference evidence="3 4" key="1">
    <citation type="submission" date="2019-02" db="EMBL/GenBank/DDBJ databases">
        <title>Deep-cultivation of Planctomycetes and their phenomic and genomic characterization uncovers novel biology.</title>
        <authorList>
            <person name="Wiegand S."/>
            <person name="Jogler M."/>
            <person name="Boedeker C."/>
            <person name="Pinto D."/>
            <person name="Vollmers J."/>
            <person name="Rivas-Marin E."/>
            <person name="Kohn T."/>
            <person name="Peeters S.H."/>
            <person name="Heuer A."/>
            <person name="Rast P."/>
            <person name="Oberbeckmann S."/>
            <person name="Bunk B."/>
            <person name="Jeske O."/>
            <person name="Meyerdierks A."/>
            <person name="Storesund J.E."/>
            <person name="Kallscheuer N."/>
            <person name="Luecker S."/>
            <person name="Lage O.M."/>
            <person name="Pohl T."/>
            <person name="Merkel B.J."/>
            <person name="Hornburger P."/>
            <person name="Mueller R.-W."/>
            <person name="Bruemmer F."/>
            <person name="Labrenz M."/>
            <person name="Spormann A.M."/>
            <person name="Op den Camp H."/>
            <person name="Overmann J."/>
            <person name="Amann R."/>
            <person name="Jetten M.S.M."/>
            <person name="Mascher T."/>
            <person name="Medema M.H."/>
            <person name="Devos D.P."/>
            <person name="Kaster A.-K."/>
            <person name="Ovreas L."/>
            <person name="Rohde M."/>
            <person name="Galperin M.Y."/>
            <person name="Jogler C."/>
        </authorList>
    </citation>
    <scope>NUCLEOTIDE SEQUENCE [LARGE SCALE GENOMIC DNA]</scope>
    <source>
        <strain evidence="3 4">Pla85_3_4</strain>
    </source>
</reference>
<dbReference type="InterPro" id="IPR043906">
    <property type="entry name" value="Gfo/Idh/MocA_OxRdtase_bact_C"/>
</dbReference>
<dbReference type="PANTHER" id="PTHR43818">
    <property type="entry name" value="BCDNA.GH03377"/>
    <property type="match status" value="1"/>
</dbReference>
<evidence type="ECO:0000313" key="4">
    <source>
        <dbReference type="Proteomes" id="UP000317648"/>
    </source>
</evidence>
<dbReference type="SUPFAM" id="SSF55347">
    <property type="entry name" value="Glyceraldehyde-3-phosphate dehydrogenase-like, C-terminal domain"/>
    <property type="match status" value="1"/>
</dbReference>
<dbReference type="AlphaFoldDB" id="A0A518DKP7"/>
<sequence>MKEKRLNRRAALRHGVWSFAALSGGALARRQSKATEPNDRLRVGVIGTGVRGKYLIGNLPESAAVTAVCDCAESRMSATLAPSGPLADVLERFRKTDAGRCATYQDYRRMLDREKLDAVIIATPDHHHALAGLLALDAGLDVYLEKPLTVTVAEGRLLAERVKKTGRVLQVGSQQRTMEINRFACQWIRDGGLGKISKVELPNYPGPLRDPGLPAEPLPPGIDWDLFLGPTPRRAYNRKLWDKDAFKVGDLLWRGWDLYRAYSGHIMTNWGAHSVDMVQLALGRDHTGPVTVAAYEPPSTAAIGRLWSHKTPPPVESDNRRFWPVRMHYADGVELHFVHGPDFIQFHGERGVLKMRRNYFETDPPDLVKERPDPSLTGRWSGSGHVARPHLENWLDCIRTRQIPHAPVEAGHRTITICHLANIARELGRSLTWDPARERFVDDPKADALLDRPRRSGFELPA</sequence>
<feature type="domain" description="Gfo/Idh/MocA-like oxidoreductase bacterial type C-terminal" evidence="2">
    <location>
        <begin position="388"/>
        <end position="459"/>
    </location>
</feature>
<dbReference type="EMBL" id="CP036433">
    <property type="protein sequence ID" value="QDU92412.1"/>
    <property type="molecule type" value="Genomic_DNA"/>
</dbReference>
<proteinExistence type="predicted"/>
<gene>
    <name evidence="3" type="primary">gfo_1</name>
    <name evidence="3" type="ORF">Pla8534_01600</name>
</gene>
<protein>
    <submittedName>
        <fullName evidence="3">Glucose--fructose oxidoreductase</fullName>
        <ecNumber evidence="3">1.1.99.28</ecNumber>
    </submittedName>
</protein>
<dbReference type="Pfam" id="PF19051">
    <property type="entry name" value="GFO_IDH_MocA_C2"/>
    <property type="match status" value="2"/>
</dbReference>
<organism evidence="3 4">
    <name type="scientific">Lignipirellula cremea</name>
    <dbReference type="NCBI Taxonomy" id="2528010"/>
    <lineage>
        <taxon>Bacteria</taxon>
        <taxon>Pseudomonadati</taxon>
        <taxon>Planctomycetota</taxon>
        <taxon>Planctomycetia</taxon>
        <taxon>Pirellulales</taxon>
        <taxon>Pirellulaceae</taxon>
        <taxon>Lignipirellula</taxon>
    </lineage>
</organism>
<evidence type="ECO:0000259" key="2">
    <source>
        <dbReference type="Pfam" id="PF19051"/>
    </source>
</evidence>
<dbReference type="Gene3D" id="3.30.360.10">
    <property type="entry name" value="Dihydrodipicolinate Reductase, domain 2"/>
    <property type="match status" value="1"/>
</dbReference>
<keyword evidence="3" id="KW-0560">Oxidoreductase</keyword>
<dbReference type="PANTHER" id="PTHR43818:SF5">
    <property type="entry name" value="OXIDOREDUCTASE FAMILY PROTEIN"/>
    <property type="match status" value="1"/>
</dbReference>
<dbReference type="GO" id="GO:0000166">
    <property type="term" value="F:nucleotide binding"/>
    <property type="evidence" value="ECO:0007669"/>
    <property type="project" value="InterPro"/>
</dbReference>
<dbReference type="GO" id="GO:0047061">
    <property type="term" value="F:glucose-fructose oxidoreductase activity"/>
    <property type="evidence" value="ECO:0007669"/>
    <property type="project" value="UniProtKB-EC"/>
</dbReference>
<dbReference type="InterPro" id="IPR050463">
    <property type="entry name" value="Gfo/Idh/MocA_oxidrdct_glycsds"/>
</dbReference>
<dbReference type="KEGG" id="lcre:Pla8534_01600"/>
<dbReference type="Gene3D" id="3.40.50.720">
    <property type="entry name" value="NAD(P)-binding Rossmann-like Domain"/>
    <property type="match status" value="1"/>
</dbReference>
<dbReference type="OrthoDB" id="9788246at2"/>
<feature type="domain" description="Gfo/Idh/MocA-like oxidoreductase N-terminal" evidence="1">
    <location>
        <begin position="41"/>
        <end position="172"/>
    </location>
</feature>
<keyword evidence="4" id="KW-1185">Reference proteome</keyword>
<dbReference type="Pfam" id="PF01408">
    <property type="entry name" value="GFO_IDH_MocA"/>
    <property type="match status" value="1"/>
</dbReference>
<evidence type="ECO:0000313" key="3">
    <source>
        <dbReference type="EMBL" id="QDU92412.1"/>
    </source>
</evidence>